<feature type="non-terminal residue" evidence="1">
    <location>
        <position position="23"/>
    </location>
</feature>
<accession>A0A0F8YQW3</accession>
<dbReference type="AlphaFoldDB" id="A0A0F8YQW3"/>
<gene>
    <name evidence="1" type="ORF">LCGC14_2866330</name>
</gene>
<protein>
    <submittedName>
        <fullName evidence="1">Uncharacterized protein</fullName>
    </submittedName>
</protein>
<organism evidence="1">
    <name type="scientific">marine sediment metagenome</name>
    <dbReference type="NCBI Taxonomy" id="412755"/>
    <lineage>
        <taxon>unclassified sequences</taxon>
        <taxon>metagenomes</taxon>
        <taxon>ecological metagenomes</taxon>
    </lineage>
</organism>
<evidence type="ECO:0000313" key="1">
    <source>
        <dbReference type="EMBL" id="KKK76170.1"/>
    </source>
</evidence>
<name>A0A0F8YQW3_9ZZZZ</name>
<proteinExistence type="predicted"/>
<dbReference type="EMBL" id="LAZR01055526">
    <property type="protein sequence ID" value="KKK76170.1"/>
    <property type="molecule type" value="Genomic_DNA"/>
</dbReference>
<comment type="caution">
    <text evidence="1">The sequence shown here is derived from an EMBL/GenBank/DDBJ whole genome shotgun (WGS) entry which is preliminary data.</text>
</comment>
<sequence>MENLGTKNEQAIARIQRAGIMAP</sequence>
<reference evidence="1" key="1">
    <citation type="journal article" date="2015" name="Nature">
        <title>Complex archaea that bridge the gap between prokaryotes and eukaryotes.</title>
        <authorList>
            <person name="Spang A."/>
            <person name="Saw J.H."/>
            <person name="Jorgensen S.L."/>
            <person name="Zaremba-Niedzwiedzka K."/>
            <person name="Martijn J."/>
            <person name="Lind A.E."/>
            <person name="van Eijk R."/>
            <person name="Schleper C."/>
            <person name="Guy L."/>
            <person name="Ettema T.J."/>
        </authorList>
    </citation>
    <scope>NUCLEOTIDE SEQUENCE</scope>
</reference>